<evidence type="ECO:0000313" key="3">
    <source>
        <dbReference type="Proteomes" id="UP000291084"/>
    </source>
</evidence>
<protein>
    <submittedName>
        <fullName evidence="2">Uncharacterized protein</fullName>
    </submittedName>
</protein>
<keyword evidence="1" id="KW-1133">Transmembrane helix</keyword>
<feature type="transmembrane region" description="Helical" evidence="1">
    <location>
        <begin position="37"/>
        <end position="56"/>
    </location>
</feature>
<sequence length="84" mass="9104">MFVLFHYCLTSRALLVCSSSFSGMQLWSLSIAVNSSSSLYVSSSLIFTAISVGLIANSDQHLFLILALCYQLSGIIICFPIDAC</sequence>
<evidence type="ECO:0000313" key="2">
    <source>
        <dbReference type="EMBL" id="BAT84612.1"/>
    </source>
</evidence>
<evidence type="ECO:0000256" key="1">
    <source>
        <dbReference type="SAM" id="Phobius"/>
    </source>
</evidence>
<dbReference type="Proteomes" id="UP000291084">
    <property type="component" value="Chromosome 4"/>
</dbReference>
<name>A0A0S3RVL7_PHAAN</name>
<reference evidence="2 3" key="1">
    <citation type="journal article" date="2015" name="Sci. Rep.">
        <title>The power of single molecule real-time sequencing technology in the de novo assembly of a eukaryotic genome.</title>
        <authorList>
            <person name="Sakai H."/>
            <person name="Naito K."/>
            <person name="Ogiso-Tanaka E."/>
            <person name="Takahashi Y."/>
            <person name="Iseki K."/>
            <person name="Muto C."/>
            <person name="Satou K."/>
            <person name="Teruya K."/>
            <person name="Shiroma A."/>
            <person name="Shimoji M."/>
            <person name="Hirano T."/>
            <person name="Itoh T."/>
            <person name="Kaga A."/>
            <person name="Tomooka N."/>
        </authorList>
    </citation>
    <scope>NUCLEOTIDE SEQUENCE [LARGE SCALE GENOMIC DNA]</scope>
    <source>
        <strain evidence="3">cv. Shumari</strain>
    </source>
</reference>
<keyword evidence="3" id="KW-1185">Reference proteome</keyword>
<gene>
    <name evidence="2" type="primary">Vigan.04G203100</name>
    <name evidence="2" type="ORF">VIGAN_04203100</name>
</gene>
<organism evidence="2 3">
    <name type="scientific">Vigna angularis var. angularis</name>
    <dbReference type="NCBI Taxonomy" id="157739"/>
    <lineage>
        <taxon>Eukaryota</taxon>
        <taxon>Viridiplantae</taxon>
        <taxon>Streptophyta</taxon>
        <taxon>Embryophyta</taxon>
        <taxon>Tracheophyta</taxon>
        <taxon>Spermatophyta</taxon>
        <taxon>Magnoliopsida</taxon>
        <taxon>eudicotyledons</taxon>
        <taxon>Gunneridae</taxon>
        <taxon>Pentapetalae</taxon>
        <taxon>rosids</taxon>
        <taxon>fabids</taxon>
        <taxon>Fabales</taxon>
        <taxon>Fabaceae</taxon>
        <taxon>Papilionoideae</taxon>
        <taxon>50 kb inversion clade</taxon>
        <taxon>NPAAA clade</taxon>
        <taxon>indigoferoid/millettioid clade</taxon>
        <taxon>Phaseoleae</taxon>
        <taxon>Vigna</taxon>
    </lineage>
</organism>
<accession>A0A0S3RVL7</accession>
<dbReference type="AlphaFoldDB" id="A0A0S3RVL7"/>
<proteinExistence type="predicted"/>
<dbReference type="EMBL" id="AP015037">
    <property type="protein sequence ID" value="BAT84612.1"/>
    <property type="molecule type" value="Genomic_DNA"/>
</dbReference>
<keyword evidence="1" id="KW-0812">Transmembrane</keyword>
<keyword evidence="1" id="KW-0472">Membrane</keyword>
<feature type="transmembrane region" description="Helical" evidence="1">
    <location>
        <begin position="63"/>
        <end position="83"/>
    </location>
</feature>